<evidence type="ECO:0000256" key="4">
    <source>
        <dbReference type="ARBA" id="ARBA00022840"/>
    </source>
</evidence>
<dbReference type="InterPro" id="IPR003439">
    <property type="entry name" value="ABC_transporter-like_ATP-bd"/>
</dbReference>
<dbReference type="PANTHER" id="PTHR24221">
    <property type="entry name" value="ATP-BINDING CASSETTE SUB-FAMILY B"/>
    <property type="match status" value="1"/>
</dbReference>
<accession>A0A2W5KBB4</accession>
<evidence type="ECO:0000259" key="11">
    <source>
        <dbReference type="PROSITE" id="PS50929"/>
    </source>
</evidence>
<reference evidence="12 13" key="1">
    <citation type="submission" date="2017-08" db="EMBL/GenBank/DDBJ databases">
        <title>Infants hospitalized years apart are colonized by the same room-sourced microbial strains.</title>
        <authorList>
            <person name="Brooks B."/>
            <person name="Olm M.R."/>
            <person name="Firek B.A."/>
            <person name="Baker R."/>
            <person name="Thomas B.C."/>
            <person name="Morowitz M.J."/>
            <person name="Banfield J.F."/>
        </authorList>
    </citation>
    <scope>NUCLEOTIDE SEQUENCE [LARGE SCALE GENOMIC DNA]</scope>
    <source>
        <strain evidence="12">S2_005_003_R2_43</strain>
    </source>
</reference>
<feature type="transmembrane region" description="Helical" evidence="8">
    <location>
        <begin position="47"/>
        <end position="64"/>
    </location>
</feature>
<evidence type="ECO:0000259" key="10">
    <source>
        <dbReference type="PROSITE" id="PS50893"/>
    </source>
</evidence>
<dbReference type="PROSITE" id="PS50893">
    <property type="entry name" value="ABC_TRANSPORTER_2"/>
    <property type="match status" value="1"/>
</dbReference>
<feature type="transmembrane region" description="Helical" evidence="8">
    <location>
        <begin position="118"/>
        <end position="142"/>
    </location>
</feature>
<dbReference type="GO" id="GO:0016887">
    <property type="term" value="F:ATP hydrolysis activity"/>
    <property type="evidence" value="ECO:0007669"/>
    <property type="project" value="InterPro"/>
</dbReference>
<gene>
    <name evidence="12" type="ORF">DI565_14680</name>
</gene>
<dbReference type="InterPro" id="IPR003593">
    <property type="entry name" value="AAA+_ATPase"/>
</dbReference>
<name>A0A2W5KBB4_ANCNO</name>
<evidence type="ECO:0000313" key="12">
    <source>
        <dbReference type="EMBL" id="PZQ12924.1"/>
    </source>
</evidence>
<keyword evidence="2 8" id="KW-0812">Transmembrane</keyword>
<evidence type="ECO:0000256" key="8">
    <source>
        <dbReference type="SAM" id="Phobius"/>
    </source>
</evidence>
<dbReference type="NCBIfam" id="TIGR01194">
    <property type="entry name" value="cyc_pep_trnsptr"/>
    <property type="match status" value="1"/>
</dbReference>
<dbReference type="GO" id="GO:0034040">
    <property type="term" value="F:ATPase-coupled lipid transmembrane transporter activity"/>
    <property type="evidence" value="ECO:0007669"/>
    <property type="project" value="TreeGrafter"/>
</dbReference>
<evidence type="ECO:0000256" key="6">
    <source>
        <dbReference type="ARBA" id="ARBA00023136"/>
    </source>
</evidence>
<feature type="transmembrane region" description="Helical" evidence="8">
    <location>
        <begin position="265"/>
        <end position="288"/>
    </location>
</feature>
<dbReference type="Gene3D" id="3.40.50.300">
    <property type="entry name" value="P-loop containing nucleotide triphosphate hydrolases"/>
    <property type="match status" value="1"/>
</dbReference>
<feature type="transmembrane region" description="Helical" evidence="8">
    <location>
        <begin position="12"/>
        <end position="35"/>
    </location>
</feature>
<dbReference type="Proteomes" id="UP000249577">
    <property type="component" value="Unassembled WGS sequence"/>
</dbReference>
<dbReference type="InterPro" id="IPR027417">
    <property type="entry name" value="P-loop_NTPase"/>
</dbReference>
<feature type="transmembrane region" description="Helical" evidence="8">
    <location>
        <begin position="148"/>
        <end position="167"/>
    </location>
</feature>
<evidence type="ECO:0000256" key="1">
    <source>
        <dbReference type="ARBA" id="ARBA00004651"/>
    </source>
</evidence>
<comment type="caution">
    <text evidence="12">The sequence shown here is derived from an EMBL/GenBank/DDBJ whole genome shotgun (WGS) entry which is preliminary data.</text>
</comment>
<keyword evidence="9" id="KW-0732">Signal</keyword>
<feature type="domain" description="ABC transmembrane type-1" evidence="11">
    <location>
        <begin position="1"/>
        <end position="291"/>
    </location>
</feature>
<dbReference type="PANTHER" id="PTHR24221:SF654">
    <property type="entry name" value="ATP-BINDING CASSETTE SUB-FAMILY B MEMBER 6"/>
    <property type="match status" value="1"/>
</dbReference>
<dbReference type="Gene3D" id="1.20.1560.10">
    <property type="entry name" value="ABC transporter type 1, transmembrane domain"/>
    <property type="match status" value="1"/>
</dbReference>
<evidence type="ECO:0000256" key="3">
    <source>
        <dbReference type="ARBA" id="ARBA00022741"/>
    </source>
</evidence>
<comment type="subcellular location">
    <subcellularLocation>
        <location evidence="1">Cell membrane</location>
        <topology evidence="1">Multi-pass membrane protein</topology>
    </subcellularLocation>
</comment>
<dbReference type="SUPFAM" id="SSF52540">
    <property type="entry name" value="P-loop containing nucleoside triphosphate hydrolases"/>
    <property type="match status" value="1"/>
</dbReference>
<dbReference type="GO" id="GO:0015833">
    <property type="term" value="P:peptide transport"/>
    <property type="evidence" value="ECO:0007669"/>
    <property type="project" value="InterPro"/>
</dbReference>
<dbReference type="SUPFAM" id="SSF90123">
    <property type="entry name" value="ABC transporter transmembrane region"/>
    <property type="match status" value="1"/>
</dbReference>
<feature type="signal peptide" evidence="9">
    <location>
        <begin position="1"/>
        <end position="16"/>
    </location>
</feature>
<keyword evidence="6 8" id="KW-0472">Membrane</keyword>
<dbReference type="InterPro" id="IPR011527">
    <property type="entry name" value="ABC1_TM_dom"/>
</dbReference>
<dbReference type="PROSITE" id="PS50929">
    <property type="entry name" value="ABC_TM1F"/>
    <property type="match status" value="1"/>
</dbReference>
<feature type="domain" description="ABC transporter" evidence="10">
    <location>
        <begin position="324"/>
        <end position="553"/>
    </location>
</feature>
<feature type="chain" id="PRO_5016133067" evidence="9">
    <location>
        <begin position="17"/>
        <end position="558"/>
    </location>
</feature>
<dbReference type="InterPro" id="IPR036640">
    <property type="entry name" value="ABC1_TM_sf"/>
</dbReference>
<sequence length="558" mass="59624">MTLIAILLRASPALFAAALTAALVCGLGGAALVMLINEALNAPLDRLTFWLAPFAAIAVAVMVAQSASRALFAHLGQTCLARLRHEIAEAILRTPYRNLETIGRARIRSALADDAVNIANFGVGFPVMVTNLVVVLGALGYLAWLSPVVFAAALALIAAGSVGYHLSHRSVVDHLRRAGFSQDKLYGDFDQLLGGAKELKLNEAKARRFLDQDLDAAIRAVGRDRARGLALLALSDGWGRFLFMVLIGVVLFARLWLPQESGGVVTGYVIAFLYLMGPLEGVLAHLPYVNLARVAIGRVKGVLSDLRAEPANPFVATPAAPRTIALEGVTHGYFREREEDVFTLGPIDLTISAGETLFVVGGNGSGKTTLAKLVTGLYAPESGRILVDGAPVEEGGRHAYRQLFSAIYSDFQLFETLLEAADGRLDDRANQWLARLQLDHKARVRDGAFTTRDLSQGQRKRLALVAACVEDKPVMVFDEWAADQDPAFKDVFYRELLPALKAGGKALVVVTHDDRYFDLADRIVKLEGGQVAGTTGAAGEGSAPAEPALRLAAGGAPS</sequence>
<feature type="compositionally biased region" description="Low complexity" evidence="7">
    <location>
        <begin position="534"/>
        <end position="548"/>
    </location>
</feature>
<organism evidence="12 13">
    <name type="scientific">Ancylobacter novellus</name>
    <name type="common">Thiobacillus novellus</name>
    <dbReference type="NCBI Taxonomy" id="921"/>
    <lineage>
        <taxon>Bacteria</taxon>
        <taxon>Pseudomonadati</taxon>
        <taxon>Pseudomonadota</taxon>
        <taxon>Alphaproteobacteria</taxon>
        <taxon>Hyphomicrobiales</taxon>
        <taxon>Xanthobacteraceae</taxon>
        <taxon>Ancylobacter</taxon>
    </lineage>
</organism>
<dbReference type="InterPro" id="IPR005898">
    <property type="entry name" value="Cyc_pep_transpt_SyrD/YojI"/>
</dbReference>
<evidence type="ECO:0000256" key="7">
    <source>
        <dbReference type="SAM" id="MobiDB-lite"/>
    </source>
</evidence>
<dbReference type="EMBL" id="QFPN01000008">
    <property type="protein sequence ID" value="PZQ12924.1"/>
    <property type="molecule type" value="Genomic_DNA"/>
</dbReference>
<dbReference type="InterPro" id="IPR039421">
    <property type="entry name" value="Type_1_exporter"/>
</dbReference>
<dbReference type="Pfam" id="PF00005">
    <property type="entry name" value="ABC_tran"/>
    <property type="match status" value="1"/>
</dbReference>
<proteinExistence type="predicted"/>
<feature type="region of interest" description="Disordered" evidence="7">
    <location>
        <begin position="534"/>
        <end position="558"/>
    </location>
</feature>
<keyword evidence="5 8" id="KW-1133">Transmembrane helix</keyword>
<keyword evidence="3" id="KW-0547">Nucleotide-binding</keyword>
<dbReference type="GO" id="GO:0005524">
    <property type="term" value="F:ATP binding"/>
    <property type="evidence" value="ECO:0007669"/>
    <property type="project" value="UniProtKB-KW"/>
</dbReference>
<evidence type="ECO:0000256" key="5">
    <source>
        <dbReference type="ARBA" id="ARBA00022989"/>
    </source>
</evidence>
<dbReference type="Pfam" id="PF00664">
    <property type="entry name" value="ABC_membrane"/>
    <property type="match status" value="1"/>
</dbReference>
<dbReference type="SMART" id="SM00382">
    <property type="entry name" value="AAA"/>
    <property type="match status" value="1"/>
</dbReference>
<evidence type="ECO:0000313" key="13">
    <source>
        <dbReference type="Proteomes" id="UP000249577"/>
    </source>
</evidence>
<evidence type="ECO:0000256" key="9">
    <source>
        <dbReference type="SAM" id="SignalP"/>
    </source>
</evidence>
<evidence type="ECO:0000256" key="2">
    <source>
        <dbReference type="ARBA" id="ARBA00022692"/>
    </source>
</evidence>
<dbReference type="GO" id="GO:0005886">
    <property type="term" value="C:plasma membrane"/>
    <property type="evidence" value="ECO:0007669"/>
    <property type="project" value="UniProtKB-SubCell"/>
</dbReference>
<dbReference type="GO" id="GO:0140359">
    <property type="term" value="F:ABC-type transporter activity"/>
    <property type="evidence" value="ECO:0007669"/>
    <property type="project" value="InterPro"/>
</dbReference>
<dbReference type="AlphaFoldDB" id="A0A2W5KBB4"/>
<protein>
    <submittedName>
        <fullName evidence="12">Cyclic peptide export ABC transporter</fullName>
    </submittedName>
</protein>
<feature type="transmembrane region" description="Helical" evidence="8">
    <location>
        <begin position="229"/>
        <end position="253"/>
    </location>
</feature>
<keyword evidence="4" id="KW-0067">ATP-binding</keyword>
<dbReference type="GO" id="GO:1904680">
    <property type="term" value="F:peptide transmembrane transporter activity"/>
    <property type="evidence" value="ECO:0007669"/>
    <property type="project" value="InterPro"/>
</dbReference>